<dbReference type="GO" id="GO:0003700">
    <property type="term" value="F:DNA-binding transcription factor activity"/>
    <property type="evidence" value="ECO:0007669"/>
    <property type="project" value="InterPro"/>
</dbReference>
<name>A0A1C3N571_9ACTN</name>
<dbReference type="STRING" id="307121.GA0070620_3222"/>
<dbReference type="PATRIC" id="fig|307121.4.peg.3289"/>
<protein>
    <submittedName>
        <fullName evidence="5">DNA-binding transcriptional regulator, MarR family</fullName>
    </submittedName>
</protein>
<evidence type="ECO:0000259" key="4">
    <source>
        <dbReference type="PROSITE" id="PS50995"/>
    </source>
</evidence>
<dbReference type="InterPro" id="IPR023187">
    <property type="entry name" value="Tscrpt_reg_MarR-type_CS"/>
</dbReference>
<evidence type="ECO:0000256" key="1">
    <source>
        <dbReference type="ARBA" id="ARBA00023015"/>
    </source>
</evidence>
<dbReference type="InterPro" id="IPR036390">
    <property type="entry name" value="WH_DNA-bd_sf"/>
</dbReference>
<dbReference type="PRINTS" id="PR00598">
    <property type="entry name" value="HTHMARR"/>
</dbReference>
<evidence type="ECO:0000256" key="3">
    <source>
        <dbReference type="ARBA" id="ARBA00023163"/>
    </source>
</evidence>
<proteinExistence type="predicted"/>
<dbReference type="Pfam" id="PF01047">
    <property type="entry name" value="MarR"/>
    <property type="match status" value="1"/>
</dbReference>
<dbReference type="PANTHER" id="PTHR33164:SF43">
    <property type="entry name" value="HTH-TYPE TRANSCRIPTIONAL REPRESSOR YETL"/>
    <property type="match status" value="1"/>
</dbReference>
<dbReference type="PANTHER" id="PTHR33164">
    <property type="entry name" value="TRANSCRIPTIONAL REGULATOR, MARR FAMILY"/>
    <property type="match status" value="1"/>
</dbReference>
<dbReference type="SMART" id="SM00347">
    <property type="entry name" value="HTH_MARR"/>
    <property type="match status" value="1"/>
</dbReference>
<dbReference type="GO" id="GO:0003677">
    <property type="term" value="F:DNA binding"/>
    <property type="evidence" value="ECO:0007669"/>
    <property type="project" value="UniProtKB-KW"/>
</dbReference>
<dbReference type="Proteomes" id="UP000199393">
    <property type="component" value="Chromosome I"/>
</dbReference>
<reference evidence="6" key="1">
    <citation type="submission" date="2016-06" db="EMBL/GenBank/DDBJ databases">
        <authorList>
            <person name="Varghese N."/>
        </authorList>
    </citation>
    <scope>NUCLEOTIDE SEQUENCE [LARGE SCALE GENOMIC DNA]</scope>
    <source>
        <strain evidence="6">DSM 45344</strain>
    </source>
</reference>
<dbReference type="GO" id="GO:0006950">
    <property type="term" value="P:response to stress"/>
    <property type="evidence" value="ECO:0007669"/>
    <property type="project" value="TreeGrafter"/>
</dbReference>
<gene>
    <name evidence="5" type="ORF">GA0070620_3222</name>
</gene>
<dbReference type="EMBL" id="LT598496">
    <property type="protein sequence ID" value="SBV27696.1"/>
    <property type="molecule type" value="Genomic_DNA"/>
</dbReference>
<dbReference type="InterPro" id="IPR000835">
    <property type="entry name" value="HTH_MarR-typ"/>
</dbReference>
<sequence length="155" mass="17110">MSERERWTGALDRVLELVVVLGDDMTRGLAREGLTESRATLLWTLRRAGPVTQRDLAEALGVSARTITGLVDGLAASGFVTREPHPTDRRAFLVTFTPHGVATVEGLEQGQREFAELLFGAMPADRLDAFVAGLDDILGRLREHGLYPEIREEDR</sequence>
<feature type="domain" description="HTH marR-type" evidence="4">
    <location>
        <begin position="1"/>
        <end position="143"/>
    </location>
</feature>
<keyword evidence="6" id="KW-1185">Reference proteome</keyword>
<keyword evidence="1" id="KW-0805">Transcription regulation</keyword>
<accession>A0A1C3N571</accession>
<keyword evidence="3" id="KW-0804">Transcription</keyword>
<keyword evidence="2 5" id="KW-0238">DNA-binding</keyword>
<dbReference type="SUPFAM" id="SSF46785">
    <property type="entry name" value="Winged helix' DNA-binding domain"/>
    <property type="match status" value="1"/>
</dbReference>
<dbReference type="PROSITE" id="PS50995">
    <property type="entry name" value="HTH_MARR_2"/>
    <property type="match status" value="1"/>
</dbReference>
<dbReference type="RefSeq" id="WP_231921813.1">
    <property type="nucleotide sequence ID" value="NZ_JBHRWG010000004.1"/>
</dbReference>
<evidence type="ECO:0000313" key="5">
    <source>
        <dbReference type="EMBL" id="SBV27696.1"/>
    </source>
</evidence>
<evidence type="ECO:0000313" key="6">
    <source>
        <dbReference type="Proteomes" id="UP000199393"/>
    </source>
</evidence>
<dbReference type="InterPro" id="IPR039422">
    <property type="entry name" value="MarR/SlyA-like"/>
</dbReference>
<dbReference type="PROSITE" id="PS01117">
    <property type="entry name" value="HTH_MARR_1"/>
    <property type="match status" value="1"/>
</dbReference>
<dbReference type="InterPro" id="IPR036388">
    <property type="entry name" value="WH-like_DNA-bd_sf"/>
</dbReference>
<evidence type="ECO:0000256" key="2">
    <source>
        <dbReference type="ARBA" id="ARBA00023125"/>
    </source>
</evidence>
<dbReference type="AlphaFoldDB" id="A0A1C3N571"/>
<organism evidence="5 6">
    <name type="scientific">Micromonospora krabiensis</name>
    <dbReference type="NCBI Taxonomy" id="307121"/>
    <lineage>
        <taxon>Bacteria</taxon>
        <taxon>Bacillati</taxon>
        <taxon>Actinomycetota</taxon>
        <taxon>Actinomycetes</taxon>
        <taxon>Micromonosporales</taxon>
        <taxon>Micromonosporaceae</taxon>
        <taxon>Micromonospora</taxon>
    </lineage>
</organism>
<dbReference type="Gene3D" id="1.10.10.10">
    <property type="entry name" value="Winged helix-like DNA-binding domain superfamily/Winged helix DNA-binding domain"/>
    <property type="match status" value="1"/>
</dbReference>